<evidence type="ECO:0008006" key="5">
    <source>
        <dbReference type="Google" id="ProtNLM"/>
    </source>
</evidence>
<dbReference type="EMBL" id="GG745336">
    <property type="protein sequence ID" value="KNE60649.1"/>
    <property type="molecule type" value="Genomic_DNA"/>
</dbReference>
<feature type="region of interest" description="Disordered" evidence="2">
    <location>
        <begin position="367"/>
        <end position="396"/>
    </location>
</feature>
<dbReference type="STRING" id="578462.A0A0L0SDZ4"/>
<name>A0A0L0SDZ4_ALLM3</name>
<dbReference type="eggNOG" id="KOG3224">
    <property type="taxonomic scope" value="Eukaryota"/>
</dbReference>
<evidence type="ECO:0000313" key="3">
    <source>
        <dbReference type="EMBL" id="KNE60649.1"/>
    </source>
</evidence>
<dbReference type="AlphaFoldDB" id="A0A0L0SDZ4"/>
<keyword evidence="4" id="KW-1185">Reference proteome</keyword>
<dbReference type="InterPro" id="IPR051330">
    <property type="entry name" value="Phosphatase_reg/MetRdx"/>
</dbReference>
<comment type="similarity">
    <text evidence="1">Belongs to the TIP41 family.</text>
</comment>
<reference evidence="4" key="2">
    <citation type="submission" date="2009-11" db="EMBL/GenBank/DDBJ databases">
        <title>The Genome Sequence of Allomyces macrogynus strain ATCC 38327.</title>
        <authorList>
            <consortium name="The Broad Institute Genome Sequencing Platform"/>
            <person name="Russ C."/>
            <person name="Cuomo C."/>
            <person name="Shea T."/>
            <person name="Young S.K."/>
            <person name="Zeng Q."/>
            <person name="Koehrsen M."/>
            <person name="Haas B."/>
            <person name="Borodovsky M."/>
            <person name="Guigo R."/>
            <person name="Alvarado L."/>
            <person name="Berlin A."/>
            <person name="Borenstein D."/>
            <person name="Chen Z."/>
            <person name="Engels R."/>
            <person name="Freedman E."/>
            <person name="Gellesch M."/>
            <person name="Goldberg J."/>
            <person name="Griggs A."/>
            <person name="Gujja S."/>
            <person name="Heiman D."/>
            <person name="Hepburn T."/>
            <person name="Howarth C."/>
            <person name="Jen D."/>
            <person name="Larson L."/>
            <person name="Lewis B."/>
            <person name="Mehta T."/>
            <person name="Park D."/>
            <person name="Pearson M."/>
            <person name="Roberts A."/>
            <person name="Saif S."/>
            <person name="Shenoy N."/>
            <person name="Sisk P."/>
            <person name="Stolte C."/>
            <person name="Sykes S."/>
            <person name="Walk T."/>
            <person name="White J."/>
            <person name="Yandava C."/>
            <person name="Burger G."/>
            <person name="Gray M.W."/>
            <person name="Holland P.W.H."/>
            <person name="King N."/>
            <person name="Lang F.B.F."/>
            <person name="Roger A.J."/>
            <person name="Ruiz-Trillo I."/>
            <person name="Lander E."/>
            <person name="Nusbaum C."/>
        </authorList>
    </citation>
    <scope>NUCLEOTIDE SEQUENCE [LARGE SCALE GENOMIC DNA]</scope>
    <source>
        <strain evidence="4">ATCC 38327</strain>
    </source>
</reference>
<feature type="compositionally biased region" description="Polar residues" evidence="2">
    <location>
        <begin position="369"/>
        <end position="390"/>
    </location>
</feature>
<protein>
    <recommendedName>
        <fullName evidence="5">TIP41-like protein</fullName>
    </recommendedName>
</protein>
<dbReference type="PANTHER" id="PTHR21021">
    <property type="entry name" value="GAF/PUTATIVE CYTOSKELETAL PROTEIN"/>
    <property type="match status" value="1"/>
</dbReference>
<dbReference type="Proteomes" id="UP000054350">
    <property type="component" value="Unassembled WGS sequence"/>
</dbReference>
<dbReference type="Pfam" id="PF04176">
    <property type="entry name" value="TIP41"/>
    <property type="match status" value="1"/>
</dbReference>
<sequence length="396" mass="43154">MPMHEFTTRGWTFASEKNPISNAHEIDEALAWLEDRARDTPNPPLHALPEMYFGSNHLTVRGPGGVAISFDPREALARVEVGPQGVRWRQIKVKAADAWQRRMDQQRQMRRADSAVGDPSVPSASASPFDIRPEEIQETPKPFDWTYSTDFRGLVSSADVLSTDEEIPLAKLAVREPILYFDENVMFEDELGDNGVSKYSVKIRVMPSGFFILARQFLRVDHVQYAFYDTRIYHAFGSDHVLREYLAQSIDYDTVLARATRETGPPMNVAAAPVRPSAAVPIARMPMRPTMLAATVAATPTTVAAAPSGPLNASASDWPALDPAVTARLVDEMWVAQVVKDQGTTTAHIRESIAVPAGASAAAVVTSRPPGNSTSSATVIAAESATTTAPTVRRSA</sequence>
<reference evidence="3 4" key="1">
    <citation type="submission" date="2009-11" db="EMBL/GenBank/DDBJ databases">
        <title>Annotation of Allomyces macrogynus ATCC 38327.</title>
        <authorList>
            <consortium name="The Broad Institute Genome Sequencing Platform"/>
            <person name="Russ C."/>
            <person name="Cuomo C."/>
            <person name="Burger G."/>
            <person name="Gray M.W."/>
            <person name="Holland P.W.H."/>
            <person name="King N."/>
            <person name="Lang F.B.F."/>
            <person name="Roger A.J."/>
            <person name="Ruiz-Trillo I."/>
            <person name="Young S.K."/>
            <person name="Zeng Q."/>
            <person name="Gargeya S."/>
            <person name="Fitzgerald M."/>
            <person name="Haas B."/>
            <person name="Abouelleil A."/>
            <person name="Alvarado L."/>
            <person name="Arachchi H.M."/>
            <person name="Berlin A."/>
            <person name="Chapman S.B."/>
            <person name="Gearin G."/>
            <person name="Goldberg J."/>
            <person name="Griggs A."/>
            <person name="Gujja S."/>
            <person name="Hansen M."/>
            <person name="Heiman D."/>
            <person name="Howarth C."/>
            <person name="Larimer J."/>
            <person name="Lui A."/>
            <person name="MacDonald P.J.P."/>
            <person name="McCowen C."/>
            <person name="Montmayeur A."/>
            <person name="Murphy C."/>
            <person name="Neiman D."/>
            <person name="Pearson M."/>
            <person name="Priest M."/>
            <person name="Roberts A."/>
            <person name="Saif S."/>
            <person name="Shea T."/>
            <person name="Sisk P."/>
            <person name="Stolte C."/>
            <person name="Sykes S."/>
            <person name="Wortman J."/>
            <person name="Nusbaum C."/>
            <person name="Birren B."/>
        </authorList>
    </citation>
    <scope>NUCLEOTIDE SEQUENCE [LARGE SCALE GENOMIC DNA]</scope>
    <source>
        <strain evidence="3 4">ATCC 38327</strain>
    </source>
</reference>
<gene>
    <name evidence="3" type="ORF">AMAG_06024</name>
</gene>
<evidence type="ECO:0000256" key="2">
    <source>
        <dbReference type="SAM" id="MobiDB-lite"/>
    </source>
</evidence>
<dbReference type="InterPro" id="IPR007303">
    <property type="entry name" value="TIP41-like"/>
</dbReference>
<dbReference type="GO" id="GO:0031929">
    <property type="term" value="P:TOR signaling"/>
    <property type="evidence" value="ECO:0007669"/>
    <property type="project" value="TreeGrafter"/>
</dbReference>
<dbReference type="VEuPathDB" id="FungiDB:AMAG_06024"/>
<dbReference type="PANTHER" id="PTHR21021:SF16">
    <property type="entry name" value="TIP41-LIKE PROTEIN"/>
    <property type="match status" value="1"/>
</dbReference>
<dbReference type="GO" id="GO:0005829">
    <property type="term" value="C:cytosol"/>
    <property type="evidence" value="ECO:0007669"/>
    <property type="project" value="TreeGrafter"/>
</dbReference>
<evidence type="ECO:0000313" key="4">
    <source>
        <dbReference type="Proteomes" id="UP000054350"/>
    </source>
</evidence>
<dbReference type="OrthoDB" id="10253878at2759"/>
<organism evidence="3 4">
    <name type="scientific">Allomyces macrogynus (strain ATCC 38327)</name>
    <name type="common">Allomyces javanicus var. macrogynus</name>
    <dbReference type="NCBI Taxonomy" id="578462"/>
    <lineage>
        <taxon>Eukaryota</taxon>
        <taxon>Fungi</taxon>
        <taxon>Fungi incertae sedis</taxon>
        <taxon>Blastocladiomycota</taxon>
        <taxon>Blastocladiomycetes</taxon>
        <taxon>Blastocladiales</taxon>
        <taxon>Blastocladiaceae</taxon>
        <taxon>Allomyces</taxon>
    </lineage>
</organism>
<evidence type="ECO:0000256" key="1">
    <source>
        <dbReference type="ARBA" id="ARBA00006658"/>
    </source>
</evidence>
<accession>A0A0L0SDZ4</accession>
<proteinExistence type="inferred from homology"/>